<gene>
    <name evidence="1" type="ORF">CCMP2556_LOCUS3385</name>
</gene>
<evidence type="ECO:0000313" key="1">
    <source>
        <dbReference type="EMBL" id="CAK8993813.1"/>
    </source>
</evidence>
<protein>
    <submittedName>
        <fullName evidence="1">Uncharacterized protein</fullName>
    </submittedName>
</protein>
<organism evidence="1 2">
    <name type="scientific">Durusdinium trenchii</name>
    <dbReference type="NCBI Taxonomy" id="1381693"/>
    <lineage>
        <taxon>Eukaryota</taxon>
        <taxon>Sar</taxon>
        <taxon>Alveolata</taxon>
        <taxon>Dinophyceae</taxon>
        <taxon>Suessiales</taxon>
        <taxon>Symbiodiniaceae</taxon>
        <taxon>Durusdinium</taxon>
    </lineage>
</organism>
<dbReference type="Proteomes" id="UP001642484">
    <property type="component" value="Unassembled WGS sequence"/>
</dbReference>
<reference evidence="1 2" key="1">
    <citation type="submission" date="2024-02" db="EMBL/GenBank/DDBJ databases">
        <authorList>
            <person name="Chen Y."/>
            <person name="Shah S."/>
            <person name="Dougan E. K."/>
            <person name="Thang M."/>
            <person name="Chan C."/>
        </authorList>
    </citation>
    <scope>NUCLEOTIDE SEQUENCE [LARGE SCALE GENOMIC DNA]</scope>
</reference>
<comment type="caution">
    <text evidence="1">The sequence shown here is derived from an EMBL/GenBank/DDBJ whole genome shotgun (WGS) entry which is preliminary data.</text>
</comment>
<evidence type="ECO:0000313" key="2">
    <source>
        <dbReference type="Proteomes" id="UP001642484"/>
    </source>
</evidence>
<dbReference type="EMBL" id="CAXAMN010001336">
    <property type="protein sequence ID" value="CAK8993813.1"/>
    <property type="molecule type" value="Genomic_DNA"/>
</dbReference>
<name>A0ABP0HVT6_9DINO</name>
<keyword evidence="2" id="KW-1185">Reference proteome</keyword>
<sequence length="365" mass="41580">MWCWSSEPVDVEELMRAKSVPAIKELERVEDCEEATASTTGTSASEQPSRTTLDEALAQLRAAWQERNDASALAACEVLEGLLRGVKAHLPELPITAQLDTEPETLATSLQVQFLHRVRRVIATRSRIGYDVLLQDEVSFSLSQTEDGVQLHITGLEFHPLEDAVALRRHLQSQLKDFTRESCYQWWEDHKEEMCPLNSSKLRWILESILGLRSVNAVTPPKGKEKMLWGFLHTRRLVVESFHFRRDEEGHVRMRAKVEEPISEEERALQASSDEMIAEMPSHELKLGEYFMPSSMNWLELFHYHLIGHPGADPAKITKLLSGATSWGCGADGWHQYDETWTCVDQKTLLGKTTLEQGRVIWHQA</sequence>
<proteinExistence type="predicted"/>
<accession>A0ABP0HVT6</accession>